<dbReference type="GO" id="GO:0022857">
    <property type="term" value="F:transmembrane transporter activity"/>
    <property type="evidence" value="ECO:0007669"/>
    <property type="project" value="InterPro"/>
</dbReference>
<evidence type="ECO:0000256" key="3">
    <source>
        <dbReference type="ARBA" id="ARBA00022989"/>
    </source>
</evidence>
<dbReference type="Pfam" id="PF00083">
    <property type="entry name" value="Sugar_tr"/>
    <property type="match status" value="1"/>
</dbReference>
<evidence type="ECO:0000256" key="1">
    <source>
        <dbReference type="ARBA" id="ARBA00004141"/>
    </source>
</evidence>
<gene>
    <name evidence="7" type="ORF">R5R35_005729</name>
</gene>
<protein>
    <recommendedName>
        <fullName evidence="6">Major facilitator superfamily (MFS) profile domain-containing protein</fullName>
    </recommendedName>
</protein>
<dbReference type="SUPFAM" id="SSF103473">
    <property type="entry name" value="MFS general substrate transporter"/>
    <property type="match status" value="1"/>
</dbReference>
<organism evidence="7 8">
    <name type="scientific">Gryllus longicercus</name>
    <dbReference type="NCBI Taxonomy" id="2509291"/>
    <lineage>
        <taxon>Eukaryota</taxon>
        <taxon>Metazoa</taxon>
        <taxon>Ecdysozoa</taxon>
        <taxon>Arthropoda</taxon>
        <taxon>Hexapoda</taxon>
        <taxon>Insecta</taxon>
        <taxon>Pterygota</taxon>
        <taxon>Neoptera</taxon>
        <taxon>Polyneoptera</taxon>
        <taxon>Orthoptera</taxon>
        <taxon>Ensifera</taxon>
        <taxon>Gryllidea</taxon>
        <taxon>Grylloidea</taxon>
        <taxon>Gryllidae</taxon>
        <taxon>Gryllinae</taxon>
        <taxon>Gryllus</taxon>
    </lineage>
</organism>
<dbReference type="InterPro" id="IPR020846">
    <property type="entry name" value="MFS_dom"/>
</dbReference>
<comment type="caution">
    <text evidence="7">The sequence shown here is derived from an EMBL/GenBank/DDBJ whole genome shotgun (WGS) entry which is preliminary data.</text>
</comment>
<dbReference type="PROSITE" id="PS50850">
    <property type="entry name" value="MFS"/>
    <property type="match status" value="1"/>
</dbReference>
<feature type="transmembrane region" description="Helical" evidence="5">
    <location>
        <begin position="397"/>
        <end position="416"/>
    </location>
</feature>
<evidence type="ECO:0000256" key="4">
    <source>
        <dbReference type="ARBA" id="ARBA00023136"/>
    </source>
</evidence>
<feature type="transmembrane region" description="Helical" evidence="5">
    <location>
        <begin position="175"/>
        <end position="196"/>
    </location>
</feature>
<name>A0AAN9W3U1_9ORTH</name>
<evidence type="ECO:0000256" key="5">
    <source>
        <dbReference type="SAM" id="Phobius"/>
    </source>
</evidence>
<dbReference type="AlphaFoldDB" id="A0AAN9W3U1"/>
<keyword evidence="2 5" id="KW-0812">Transmembrane</keyword>
<sequence>MESGASEGRGFWQTIKHRKPIIVAVTVSFLNIPHFLNGISFSAAAHDITGALWKWDEQRRMTQISYIVGGILAYALFAFLFQRYRRKTCLYLVCVCHLTTSILLLCTNSYWLLHVSRASSAIGDIGAGMFCVIYVSEIAPDEIRGSLVGIHKMLFNLTELIPTVMYLLHVPLKSLPFSCISIVISVFVVICTYVAVPESPIYFLRREDNAGAKESLEFLYGNEANVSQLIANRKKILKATRSDLQTTTSIFEECLNRRTLTFTCIAIALYFLRIVVGFWSARFHVDGVLWKLPKASYNNESHFLIIDVCLMLLANLLVLVLCDRVGRKILIMVSLFTSSIALIGEGIIFYVHLLDYNNWKTIRIIFIVFSLLYLISLNLGISILPEVLITDIFAPKVLNTQIAILGSFHLCVDYVIHYEIYNPMEPPLSGYGIFLLFGGLSCIGTLLFFKFLLETKGRAPGFMFMDTEESVLYSTLDDEE</sequence>
<keyword evidence="8" id="KW-1185">Reference proteome</keyword>
<evidence type="ECO:0000256" key="2">
    <source>
        <dbReference type="ARBA" id="ARBA00022692"/>
    </source>
</evidence>
<proteinExistence type="predicted"/>
<feature type="transmembrane region" description="Helical" evidence="5">
    <location>
        <begin position="301"/>
        <end position="322"/>
    </location>
</feature>
<feature type="transmembrane region" description="Helical" evidence="5">
    <location>
        <begin position="260"/>
        <end position="281"/>
    </location>
</feature>
<feature type="transmembrane region" description="Helical" evidence="5">
    <location>
        <begin position="329"/>
        <end position="352"/>
    </location>
</feature>
<evidence type="ECO:0000313" key="8">
    <source>
        <dbReference type="Proteomes" id="UP001378592"/>
    </source>
</evidence>
<dbReference type="Gene3D" id="1.20.1250.20">
    <property type="entry name" value="MFS general substrate transporter like domains"/>
    <property type="match status" value="1"/>
</dbReference>
<dbReference type="Proteomes" id="UP001378592">
    <property type="component" value="Unassembled WGS sequence"/>
</dbReference>
<accession>A0AAN9W3U1</accession>
<evidence type="ECO:0000313" key="7">
    <source>
        <dbReference type="EMBL" id="KAK7873866.1"/>
    </source>
</evidence>
<feature type="domain" description="Major facilitator superfamily (MFS) profile" evidence="6">
    <location>
        <begin position="1"/>
        <end position="456"/>
    </location>
</feature>
<reference evidence="7 8" key="1">
    <citation type="submission" date="2024-03" db="EMBL/GenBank/DDBJ databases">
        <title>The genome assembly and annotation of the cricket Gryllus longicercus Weissman &amp; Gray.</title>
        <authorList>
            <person name="Szrajer S."/>
            <person name="Gray D."/>
            <person name="Ylla G."/>
        </authorList>
    </citation>
    <scope>NUCLEOTIDE SEQUENCE [LARGE SCALE GENOMIC DNA]</scope>
    <source>
        <strain evidence="7">DAG 2021-001</strain>
        <tissue evidence="7">Whole body minus gut</tissue>
    </source>
</reference>
<keyword evidence="4 5" id="KW-0472">Membrane</keyword>
<dbReference type="EMBL" id="JAZDUA010000008">
    <property type="protein sequence ID" value="KAK7873866.1"/>
    <property type="molecule type" value="Genomic_DNA"/>
</dbReference>
<evidence type="ECO:0000259" key="6">
    <source>
        <dbReference type="PROSITE" id="PS50850"/>
    </source>
</evidence>
<feature type="transmembrane region" description="Helical" evidence="5">
    <location>
        <begin position="88"/>
        <end position="112"/>
    </location>
</feature>
<feature type="transmembrane region" description="Helical" evidence="5">
    <location>
        <begin position="364"/>
        <end position="385"/>
    </location>
</feature>
<feature type="transmembrane region" description="Helical" evidence="5">
    <location>
        <begin position="21"/>
        <end position="44"/>
    </location>
</feature>
<keyword evidence="3 5" id="KW-1133">Transmembrane helix</keyword>
<feature type="transmembrane region" description="Helical" evidence="5">
    <location>
        <begin position="64"/>
        <end position="81"/>
    </location>
</feature>
<dbReference type="GO" id="GO:0016020">
    <property type="term" value="C:membrane"/>
    <property type="evidence" value="ECO:0007669"/>
    <property type="project" value="UniProtKB-SubCell"/>
</dbReference>
<dbReference type="InterPro" id="IPR050549">
    <property type="entry name" value="MFS_Trehalose_Transporter"/>
</dbReference>
<comment type="subcellular location">
    <subcellularLocation>
        <location evidence="1">Membrane</location>
        <topology evidence="1">Multi-pass membrane protein</topology>
    </subcellularLocation>
</comment>
<dbReference type="InterPro" id="IPR005828">
    <property type="entry name" value="MFS_sugar_transport-like"/>
</dbReference>
<dbReference type="InterPro" id="IPR036259">
    <property type="entry name" value="MFS_trans_sf"/>
</dbReference>
<feature type="transmembrane region" description="Helical" evidence="5">
    <location>
        <begin position="428"/>
        <end position="453"/>
    </location>
</feature>
<dbReference type="PANTHER" id="PTHR48021">
    <property type="match status" value="1"/>
</dbReference>
<dbReference type="PANTHER" id="PTHR48021:SF1">
    <property type="entry name" value="GH07001P-RELATED"/>
    <property type="match status" value="1"/>
</dbReference>